<evidence type="ECO:0000313" key="2">
    <source>
        <dbReference type="EMBL" id="RAK64230.1"/>
    </source>
</evidence>
<proteinExistence type="predicted"/>
<sequence>MAHTPAWRNFKRTEDLTVVTAGLIYAGAVVHAFDRLPGGFALIAERTLLWPGIFLSLSLGAPLAVGVLRRTLARYVWMSFRAGFGQTAQSILTGVALLAGAAAFMYWQISSAANGGRYPAGVFSGYAAGIGILAAQAALVRVLEKHPEVRREIEV</sequence>
<dbReference type="EMBL" id="QFYS01000006">
    <property type="protein sequence ID" value="RAK64230.1"/>
    <property type="molecule type" value="Genomic_DNA"/>
</dbReference>
<keyword evidence="3" id="KW-1185">Reference proteome</keyword>
<name>A0A328B9W3_9CAUL</name>
<dbReference type="RefSeq" id="WP_111276617.1">
    <property type="nucleotide sequence ID" value="NZ_QFYS01000006.1"/>
</dbReference>
<feature type="transmembrane region" description="Helical" evidence="1">
    <location>
        <begin position="121"/>
        <end position="143"/>
    </location>
</feature>
<protein>
    <submittedName>
        <fullName evidence="2">Uncharacterized protein</fullName>
    </submittedName>
</protein>
<dbReference type="AlphaFoldDB" id="A0A328B9W3"/>
<accession>A0A328B9W3</accession>
<feature type="transmembrane region" description="Helical" evidence="1">
    <location>
        <begin position="48"/>
        <end position="68"/>
    </location>
</feature>
<comment type="caution">
    <text evidence="2">The sequence shown here is derived from an EMBL/GenBank/DDBJ whole genome shotgun (WGS) entry which is preliminary data.</text>
</comment>
<evidence type="ECO:0000256" key="1">
    <source>
        <dbReference type="SAM" id="Phobius"/>
    </source>
</evidence>
<keyword evidence="1" id="KW-0472">Membrane</keyword>
<dbReference type="Proteomes" id="UP000249524">
    <property type="component" value="Unassembled WGS sequence"/>
</dbReference>
<evidence type="ECO:0000313" key="3">
    <source>
        <dbReference type="Proteomes" id="UP000249524"/>
    </source>
</evidence>
<reference evidence="2 3" key="1">
    <citation type="submission" date="2018-05" db="EMBL/GenBank/DDBJ databases">
        <authorList>
            <person name="Lanie J.A."/>
            <person name="Ng W.-L."/>
            <person name="Kazmierczak K.M."/>
            <person name="Andrzejewski T.M."/>
            <person name="Davidsen T.M."/>
            <person name="Wayne K.J."/>
            <person name="Tettelin H."/>
            <person name="Glass J.I."/>
            <person name="Rusch D."/>
            <person name="Podicherti R."/>
            <person name="Tsui H.-C.T."/>
            <person name="Winkler M.E."/>
        </authorList>
    </citation>
    <scope>NUCLEOTIDE SEQUENCE [LARGE SCALE GENOMIC DNA]</scope>
    <source>
        <strain evidence="2 3">BUT-10</strain>
    </source>
</reference>
<feature type="transmembrane region" description="Helical" evidence="1">
    <location>
        <begin position="89"/>
        <end position="109"/>
    </location>
</feature>
<keyword evidence="1" id="KW-0812">Transmembrane</keyword>
<gene>
    <name evidence="2" type="ORF">DJ019_13700</name>
</gene>
<dbReference type="OrthoDB" id="7210495at2"/>
<organism evidence="2 3">
    <name type="scientific">Phenylobacterium kunshanense</name>
    <dbReference type="NCBI Taxonomy" id="1445034"/>
    <lineage>
        <taxon>Bacteria</taxon>
        <taxon>Pseudomonadati</taxon>
        <taxon>Pseudomonadota</taxon>
        <taxon>Alphaproteobacteria</taxon>
        <taxon>Caulobacterales</taxon>
        <taxon>Caulobacteraceae</taxon>
        <taxon>Phenylobacterium</taxon>
    </lineage>
</organism>
<keyword evidence="1" id="KW-1133">Transmembrane helix</keyword>